<dbReference type="OrthoDB" id="682048at2759"/>
<dbReference type="EMBL" id="LFYR01000981">
    <property type="protein sequence ID" value="KMZ66028.1"/>
    <property type="molecule type" value="Genomic_DNA"/>
</dbReference>
<name>A0A0K9PAB0_ZOSMR</name>
<dbReference type="PROSITE" id="PS50213">
    <property type="entry name" value="FAS1"/>
    <property type="match status" value="2"/>
</dbReference>
<feature type="transmembrane region" description="Helical" evidence="8">
    <location>
        <begin position="365"/>
        <end position="381"/>
    </location>
</feature>
<comment type="subcellular location">
    <subcellularLocation>
        <location evidence="1">Cell membrane</location>
        <topology evidence="1">Lipid-anchor</topology>
        <topology evidence="1">GPI-anchor</topology>
    </subcellularLocation>
</comment>
<dbReference type="InterPro" id="IPR036378">
    <property type="entry name" value="FAS1_dom_sf"/>
</dbReference>
<comment type="similarity">
    <text evidence="2">Belongs to the fasciclin-like AGP family.</text>
</comment>
<evidence type="ECO:0000256" key="9">
    <source>
        <dbReference type="SAM" id="SignalP"/>
    </source>
</evidence>
<reference evidence="12" key="1">
    <citation type="journal article" date="2016" name="Nature">
        <title>The genome of the seagrass Zostera marina reveals angiosperm adaptation to the sea.</title>
        <authorList>
            <person name="Olsen J.L."/>
            <person name="Rouze P."/>
            <person name="Verhelst B."/>
            <person name="Lin Y.-C."/>
            <person name="Bayer T."/>
            <person name="Collen J."/>
            <person name="Dattolo E."/>
            <person name="De Paoli E."/>
            <person name="Dittami S."/>
            <person name="Maumus F."/>
            <person name="Michel G."/>
            <person name="Kersting A."/>
            <person name="Lauritano C."/>
            <person name="Lohaus R."/>
            <person name="Toepel M."/>
            <person name="Tonon T."/>
            <person name="Vanneste K."/>
            <person name="Amirebrahimi M."/>
            <person name="Brakel J."/>
            <person name="Bostroem C."/>
            <person name="Chovatia M."/>
            <person name="Grimwood J."/>
            <person name="Jenkins J.W."/>
            <person name="Jueterbock A."/>
            <person name="Mraz A."/>
            <person name="Stam W.T."/>
            <person name="Tice H."/>
            <person name="Bornberg-Bauer E."/>
            <person name="Green P.J."/>
            <person name="Pearson G.A."/>
            <person name="Procaccini G."/>
            <person name="Duarte C.M."/>
            <person name="Schmutz J."/>
            <person name="Reusch T.B.H."/>
            <person name="Van de Peer Y."/>
        </authorList>
    </citation>
    <scope>NUCLEOTIDE SEQUENCE [LARGE SCALE GENOMIC DNA]</scope>
    <source>
        <strain evidence="12">cv. Finnish</strain>
    </source>
</reference>
<evidence type="ECO:0000256" key="4">
    <source>
        <dbReference type="ARBA" id="ARBA00022622"/>
    </source>
</evidence>
<keyword evidence="8" id="KW-1133">Transmembrane helix</keyword>
<keyword evidence="4" id="KW-0325">Glycoprotein</keyword>
<keyword evidence="7" id="KW-0449">Lipoprotein</keyword>
<evidence type="ECO:0000313" key="12">
    <source>
        <dbReference type="Proteomes" id="UP000036987"/>
    </source>
</evidence>
<comment type="caution">
    <text evidence="11">The sequence shown here is derived from an EMBL/GenBank/DDBJ whole genome shotgun (WGS) entry which is preliminary data.</text>
</comment>
<keyword evidence="6 8" id="KW-0472">Membrane</keyword>
<keyword evidence="12" id="KW-1185">Reference proteome</keyword>
<dbReference type="Pfam" id="PF02469">
    <property type="entry name" value="Fasciclin"/>
    <property type="match status" value="2"/>
</dbReference>
<keyword evidence="4" id="KW-0336">GPI-anchor</keyword>
<evidence type="ECO:0000313" key="11">
    <source>
        <dbReference type="EMBL" id="KMZ66028.1"/>
    </source>
</evidence>
<dbReference type="SUPFAM" id="SSF82153">
    <property type="entry name" value="FAS1 domain"/>
    <property type="match status" value="2"/>
</dbReference>
<dbReference type="AlphaFoldDB" id="A0A0K9PAB0"/>
<feature type="domain" description="FAS1" evidence="10">
    <location>
        <begin position="193"/>
        <end position="335"/>
    </location>
</feature>
<dbReference type="PANTHER" id="PTHR32382">
    <property type="entry name" value="FASCICLIN-LIKE ARABINOGALACTAN PROTEIN"/>
    <property type="match status" value="1"/>
</dbReference>
<evidence type="ECO:0000256" key="8">
    <source>
        <dbReference type="SAM" id="Phobius"/>
    </source>
</evidence>
<evidence type="ECO:0000256" key="1">
    <source>
        <dbReference type="ARBA" id="ARBA00004609"/>
    </source>
</evidence>
<protein>
    <submittedName>
        <fullName evidence="11">Fasciclin-like arabinogalactan protein 10</fullName>
    </submittedName>
</protein>
<proteinExistence type="inferred from homology"/>
<gene>
    <name evidence="11" type="ORF">ZOSMA_2G00390</name>
</gene>
<feature type="chain" id="PRO_5005527584" evidence="9">
    <location>
        <begin position="32"/>
        <end position="382"/>
    </location>
</feature>
<evidence type="ECO:0000259" key="10">
    <source>
        <dbReference type="PROSITE" id="PS50213"/>
    </source>
</evidence>
<dbReference type="InterPro" id="IPR000782">
    <property type="entry name" value="FAS1_domain"/>
</dbReference>
<feature type="domain" description="FAS1" evidence="10">
    <location>
        <begin position="31"/>
        <end position="180"/>
    </location>
</feature>
<accession>A0A0K9PAB0</accession>
<dbReference type="FunFam" id="2.30.180.10:FF:000010">
    <property type="entry name" value="Fasciclin-like arabinogalactan protein 2"/>
    <property type="match status" value="1"/>
</dbReference>
<keyword evidence="5 9" id="KW-0732">Signal</keyword>
<dbReference type="STRING" id="29655.A0A0K9PAB0"/>
<evidence type="ECO:0000256" key="5">
    <source>
        <dbReference type="ARBA" id="ARBA00022729"/>
    </source>
</evidence>
<evidence type="ECO:0000256" key="3">
    <source>
        <dbReference type="ARBA" id="ARBA00022475"/>
    </source>
</evidence>
<dbReference type="Gene3D" id="2.30.180.10">
    <property type="entry name" value="FAS1 domain"/>
    <property type="match status" value="2"/>
</dbReference>
<feature type="signal peptide" evidence="9">
    <location>
        <begin position="1"/>
        <end position="31"/>
    </location>
</feature>
<dbReference type="Proteomes" id="UP000036987">
    <property type="component" value="Unassembled WGS sequence"/>
</dbReference>
<evidence type="ECO:0000256" key="7">
    <source>
        <dbReference type="ARBA" id="ARBA00023288"/>
    </source>
</evidence>
<keyword evidence="3" id="KW-1003">Cell membrane</keyword>
<dbReference type="SMART" id="SM00554">
    <property type="entry name" value="FAS1"/>
    <property type="match status" value="1"/>
</dbReference>
<sequence>MQPFLPTPMITGVVLFLMMAMMPSTIKLSHGHNITTILSNHPEFSTFNTYLSTTHLAEEINRRLTITVLAVDNDGMSKFLASKKPTLYTIRNILSFHILADYFGADKLHQISHRSALVASLFQATGAAPGTTGFVNVTDIIDGRVAFGAEDNDGVLDSHLVKSIKEIPYNISVVEISGLLNSPEADAPATGPIQYNITTMMSREGCKVFAYLVASTSNVARIFETDIGSNAGFTLFCPTDAAMAAYLPKYGQLTEEARSTLLLYHALPTYTSMQTLKTGGARNVQTTLAGSGYNFTVKDTEELVEIQTGIEDTAKVTGTVIDAQPLVIFTVDHVLEPNESFDESADEKPIAADGGDRKSNALGRRWWFVWVVLAVLAGIVQF</sequence>
<evidence type="ECO:0000256" key="2">
    <source>
        <dbReference type="ARBA" id="ARBA00007843"/>
    </source>
</evidence>
<organism evidence="11 12">
    <name type="scientific">Zostera marina</name>
    <name type="common">Eelgrass</name>
    <dbReference type="NCBI Taxonomy" id="29655"/>
    <lineage>
        <taxon>Eukaryota</taxon>
        <taxon>Viridiplantae</taxon>
        <taxon>Streptophyta</taxon>
        <taxon>Embryophyta</taxon>
        <taxon>Tracheophyta</taxon>
        <taxon>Spermatophyta</taxon>
        <taxon>Magnoliopsida</taxon>
        <taxon>Liliopsida</taxon>
        <taxon>Zosteraceae</taxon>
        <taxon>Zostera</taxon>
    </lineage>
</organism>
<evidence type="ECO:0000256" key="6">
    <source>
        <dbReference type="ARBA" id="ARBA00023136"/>
    </source>
</evidence>
<dbReference type="PANTHER" id="PTHR32382:SF4">
    <property type="entry name" value="FASCICLIN-LIKE ARABINOGALACTAN PROTEIN 1"/>
    <property type="match status" value="1"/>
</dbReference>
<dbReference type="InterPro" id="IPR033254">
    <property type="entry name" value="Plant_FLA"/>
</dbReference>
<dbReference type="OMA" id="SHGHNIT"/>
<dbReference type="GO" id="GO:0005886">
    <property type="term" value="C:plasma membrane"/>
    <property type="evidence" value="ECO:0000318"/>
    <property type="project" value="GO_Central"/>
</dbReference>
<keyword evidence="8" id="KW-0812">Transmembrane</keyword>
<dbReference type="GO" id="GO:0098552">
    <property type="term" value="C:side of membrane"/>
    <property type="evidence" value="ECO:0007669"/>
    <property type="project" value="UniProtKB-KW"/>
</dbReference>